<evidence type="ECO:0000313" key="3">
    <source>
        <dbReference type="Proteomes" id="UP000480410"/>
    </source>
</evidence>
<feature type="chain" id="PRO_5026871530" description="Amino acid ABC transporter substrate-binding protein" evidence="1">
    <location>
        <begin position="22"/>
        <end position="59"/>
    </location>
</feature>
<feature type="non-terminal residue" evidence="2">
    <location>
        <position position="59"/>
    </location>
</feature>
<keyword evidence="1" id="KW-0732">Signal</keyword>
<comment type="caution">
    <text evidence="2">The sequence shown here is derived from an EMBL/GenBank/DDBJ whole genome shotgun (WGS) entry which is preliminary data.</text>
</comment>
<dbReference type="SUPFAM" id="SSF53850">
    <property type="entry name" value="Periplasmic binding protein-like II"/>
    <property type="match status" value="1"/>
</dbReference>
<dbReference type="AlphaFoldDB" id="A0A6M0CR28"/>
<reference evidence="2 3" key="1">
    <citation type="submission" date="2020-02" db="EMBL/GenBank/DDBJ databases">
        <title>Broccoli isolated Pseudomonas sp.</title>
        <authorList>
            <person name="Fujikawa T."/>
            <person name="Sawada H."/>
        </authorList>
    </citation>
    <scope>NUCLEOTIDE SEQUENCE [LARGE SCALE GENOMIC DNA]</scope>
    <source>
        <strain evidence="2 3">MAFF212428</strain>
    </source>
</reference>
<proteinExistence type="predicted"/>
<protein>
    <recommendedName>
        <fullName evidence="4">Amino acid ABC transporter substrate-binding protein</fullName>
    </recommendedName>
</protein>
<evidence type="ECO:0008006" key="4">
    <source>
        <dbReference type="Google" id="ProtNLM"/>
    </source>
</evidence>
<evidence type="ECO:0000313" key="2">
    <source>
        <dbReference type="EMBL" id="NER59802.1"/>
    </source>
</evidence>
<organism evidence="2 3">
    <name type="scientific">Pseudomonas brassicae</name>
    <dbReference type="NCBI Taxonomy" id="2708063"/>
    <lineage>
        <taxon>Bacteria</taxon>
        <taxon>Pseudomonadati</taxon>
        <taxon>Pseudomonadota</taxon>
        <taxon>Gammaproteobacteria</taxon>
        <taxon>Pseudomonadales</taxon>
        <taxon>Pseudomonadaceae</taxon>
        <taxon>Pseudomonas</taxon>
    </lineage>
</organism>
<feature type="signal peptide" evidence="1">
    <location>
        <begin position="1"/>
        <end position="21"/>
    </location>
</feature>
<sequence>MPRLPALWLHLLLVWSATAGALTLTDEEQAWLSAHPQLRLGVDASWPPFEYRDHEGHYQ</sequence>
<dbReference type="Gene3D" id="3.40.190.10">
    <property type="entry name" value="Periplasmic binding protein-like II"/>
    <property type="match status" value="1"/>
</dbReference>
<dbReference type="Proteomes" id="UP000480410">
    <property type="component" value="Unassembled WGS sequence"/>
</dbReference>
<name>A0A6M0CR28_9PSED</name>
<dbReference type="EMBL" id="JAAHBV010000126">
    <property type="protein sequence ID" value="NER59802.1"/>
    <property type="molecule type" value="Genomic_DNA"/>
</dbReference>
<evidence type="ECO:0000256" key="1">
    <source>
        <dbReference type="SAM" id="SignalP"/>
    </source>
</evidence>
<gene>
    <name evidence="2" type="ORF">G3435_07015</name>
</gene>
<accession>A0A6M0CR28</accession>